<dbReference type="Gene3D" id="3.90.25.10">
    <property type="entry name" value="UDP-galactose 4-epimerase, domain 1"/>
    <property type="match status" value="1"/>
</dbReference>
<sequence>MSSTSPTVFVTAAGGQLGRRTVTALLERIAPDRVIAGLRNLDSEAAAQFRARGVAVRLADYDRPDTLAAAFEGIDRLLLISSNEIGQRVQQHGNAIEAARGAGIGMLAYTSVLRADRSSLAPAEEHRQTERILRESGLPHVLLRNGWYSENYTASIPSALTHQALIGSAGTGRIAAAARADYAEAAAVVLTDAGQGTAEIYELAGDEAFTLADFAAEIARASGRPIAYRDLPEAAYRDILLGAGLPAPLAALIAGSDAAAAEGALFDDGHALSRLIGRPTTPFAASIEKALAG</sequence>
<protein>
    <submittedName>
        <fullName evidence="2">Quinone oxidoreductase 2</fullName>
    </submittedName>
</protein>
<reference evidence="2" key="2">
    <citation type="submission" date="2021-08" db="EMBL/GenBank/DDBJ databases">
        <authorList>
            <person name="Tani A."/>
            <person name="Ola A."/>
            <person name="Ogura Y."/>
            <person name="Katsura K."/>
            <person name="Hayashi T."/>
        </authorList>
    </citation>
    <scope>NUCLEOTIDE SEQUENCE</scope>
    <source>
        <strain evidence="2">DSM 14458</strain>
    </source>
</reference>
<reference evidence="2" key="1">
    <citation type="journal article" date="2021" name="Front. Microbiol.">
        <title>Comprehensive Comparative Genomics and Phenotyping of Methylobacterium Species.</title>
        <authorList>
            <person name="Alessa O."/>
            <person name="Ogura Y."/>
            <person name="Fujitani Y."/>
            <person name="Takami H."/>
            <person name="Hayashi T."/>
            <person name="Sahin N."/>
            <person name="Tani A."/>
        </authorList>
    </citation>
    <scope>NUCLEOTIDE SEQUENCE</scope>
    <source>
        <strain evidence="2">DSM 14458</strain>
    </source>
</reference>
<dbReference type="PANTHER" id="PTHR47129">
    <property type="entry name" value="QUINONE OXIDOREDUCTASE 2"/>
    <property type="match status" value="1"/>
</dbReference>
<gene>
    <name evidence="2" type="primary">qorB</name>
    <name evidence="2" type="ORF">BGCPKDLD_0040</name>
</gene>
<dbReference type="Gene3D" id="3.40.50.720">
    <property type="entry name" value="NAD(P)-binding Rossmann-like Domain"/>
    <property type="match status" value="1"/>
</dbReference>
<evidence type="ECO:0000313" key="2">
    <source>
        <dbReference type="EMBL" id="GJE73476.1"/>
    </source>
</evidence>
<dbReference type="EMBL" id="BPRE01000001">
    <property type="protein sequence ID" value="GJE73476.1"/>
    <property type="molecule type" value="Genomic_DNA"/>
</dbReference>
<organism evidence="2 3">
    <name type="scientific">Methylorubrum suomiense</name>
    <dbReference type="NCBI Taxonomy" id="144191"/>
    <lineage>
        <taxon>Bacteria</taxon>
        <taxon>Pseudomonadati</taxon>
        <taxon>Pseudomonadota</taxon>
        <taxon>Alphaproteobacteria</taxon>
        <taxon>Hyphomicrobiales</taxon>
        <taxon>Methylobacteriaceae</taxon>
        <taxon>Methylorubrum</taxon>
    </lineage>
</organism>
<name>A0ABQ4UMW8_9HYPH</name>
<accession>A0ABQ4UMW8</accession>
<dbReference type="PANTHER" id="PTHR47129:SF1">
    <property type="entry name" value="NMRA-LIKE DOMAIN-CONTAINING PROTEIN"/>
    <property type="match status" value="1"/>
</dbReference>
<keyword evidence="3" id="KW-1185">Reference proteome</keyword>
<dbReference type="InterPro" id="IPR008030">
    <property type="entry name" value="NmrA-like"/>
</dbReference>
<dbReference type="RefSeq" id="WP_137829741.1">
    <property type="nucleotide sequence ID" value="NZ_BPRE01000001.1"/>
</dbReference>
<dbReference type="SUPFAM" id="SSF51735">
    <property type="entry name" value="NAD(P)-binding Rossmann-fold domains"/>
    <property type="match status" value="1"/>
</dbReference>
<comment type="caution">
    <text evidence="2">The sequence shown here is derived from an EMBL/GenBank/DDBJ whole genome shotgun (WGS) entry which is preliminary data.</text>
</comment>
<evidence type="ECO:0000313" key="3">
    <source>
        <dbReference type="Proteomes" id="UP001055093"/>
    </source>
</evidence>
<dbReference type="Pfam" id="PF05368">
    <property type="entry name" value="NmrA"/>
    <property type="match status" value="1"/>
</dbReference>
<dbReference type="Proteomes" id="UP001055093">
    <property type="component" value="Unassembled WGS sequence"/>
</dbReference>
<evidence type="ECO:0000259" key="1">
    <source>
        <dbReference type="Pfam" id="PF05368"/>
    </source>
</evidence>
<proteinExistence type="predicted"/>
<dbReference type="CDD" id="cd05269">
    <property type="entry name" value="TMR_SDR_a"/>
    <property type="match status" value="1"/>
</dbReference>
<feature type="domain" description="NmrA-like" evidence="1">
    <location>
        <begin position="7"/>
        <end position="262"/>
    </location>
</feature>
<dbReference type="InterPro" id="IPR052718">
    <property type="entry name" value="NmrA-type_oxidoreductase"/>
</dbReference>
<dbReference type="InterPro" id="IPR036291">
    <property type="entry name" value="NAD(P)-bd_dom_sf"/>
</dbReference>